<accession>A0A9X4JWD7</accession>
<dbReference type="GO" id="GO:0043190">
    <property type="term" value="C:ATP-binding cassette (ABC) transporter complex"/>
    <property type="evidence" value="ECO:0007669"/>
    <property type="project" value="TreeGrafter"/>
</dbReference>
<keyword evidence="7" id="KW-1278">Translocase</keyword>
<name>A0A9X4JWD7_9FIRM</name>
<keyword evidence="6 10" id="KW-0067">ATP-binding</keyword>
<dbReference type="RefSeq" id="WP_277444439.1">
    <property type="nucleotide sequence ID" value="NZ_JAKOAV010000022.1"/>
</dbReference>
<evidence type="ECO:0000256" key="3">
    <source>
        <dbReference type="ARBA" id="ARBA00022448"/>
    </source>
</evidence>
<dbReference type="InterPro" id="IPR003439">
    <property type="entry name" value="ABC_transporter-like_ATP-bd"/>
</dbReference>
<dbReference type="InterPro" id="IPR050095">
    <property type="entry name" value="ECF_ABC_transporter_ATP-bd"/>
</dbReference>
<sequence>MNDINLSILKEGITAVTGSNGSGKTTFSKLLTGILTPTKGCVKLNGQLLTSLSLAQIGRQVGYVFQNPEKQLFCETVEEEISFGMHNLGFPLDQVALKTRDIMEYFELTRYSQSFPHNLSAGEKRRLAIAAVIALEPDLLILDEPTTGLDPYRKKLLGDYMERIIASNRGVVIISHDHKFIDRYATRLIRLREGQFTEG</sequence>
<dbReference type="Pfam" id="PF00005">
    <property type="entry name" value="ABC_tran"/>
    <property type="match status" value="1"/>
</dbReference>
<feature type="domain" description="ABC transporter" evidence="9">
    <location>
        <begin position="1"/>
        <end position="199"/>
    </location>
</feature>
<evidence type="ECO:0000256" key="4">
    <source>
        <dbReference type="ARBA" id="ARBA00022475"/>
    </source>
</evidence>
<dbReference type="Proteomes" id="UP001154312">
    <property type="component" value="Unassembled WGS sequence"/>
</dbReference>
<evidence type="ECO:0000256" key="7">
    <source>
        <dbReference type="ARBA" id="ARBA00022967"/>
    </source>
</evidence>
<organism evidence="10 11">
    <name type="scientific">Pelotomaculum isophthalicicum JI</name>
    <dbReference type="NCBI Taxonomy" id="947010"/>
    <lineage>
        <taxon>Bacteria</taxon>
        <taxon>Bacillati</taxon>
        <taxon>Bacillota</taxon>
        <taxon>Clostridia</taxon>
        <taxon>Eubacteriales</taxon>
        <taxon>Desulfotomaculaceae</taxon>
        <taxon>Pelotomaculum</taxon>
    </lineage>
</organism>
<dbReference type="InterPro" id="IPR003593">
    <property type="entry name" value="AAA+_ATPase"/>
</dbReference>
<comment type="subcellular location">
    <subcellularLocation>
        <location evidence="1">Cell membrane</location>
        <topology evidence="1">Peripheral membrane protein</topology>
    </subcellularLocation>
</comment>
<proteinExistence type="inferred from homology"/>
<dbReference type="PROSITE" id="PS50893">
    <property type="entry name" value="ABC_TRANSPORTER_2"/>
    <property type="match status" value="1"/>
</dbReference>
<evidence type="ECO:0000256" key="8">
    <source>
        <dbReference type="ARBA" id="ARBA00023136"/>
    </source>
</evidence>
<keyword evidence="3" id="KW-0813">Transport</keyword>
<evidence type="ECO:0000256" key="2">
    <source>
        <dbReference type="ARBA" id="ARBA00005417"/>
    </source>
</evidence>
<comment type="caution">
    <text evidence="10">The sequence shown here is derived from an EMBL/GenBank/DDBJ whole genome shotgun (WGS) entry which is preliminary data.</text>
</comment>
<keyword evidence="5" id="KW-0547">Nucleotide-binding</keyword>
<evidence type="ECO:0000256" key="5">
    <source>
        <dbReference type="ARBA" id="ARBA00022741"/>
    </source>
</evidence>
<keyword evidence="8" id="KW-0472">Membrane</keyword>
<evidence type="ECO:0000313" key="10">
    <source>
        <dbReference type="EMBL" id="MDF9409027.1"/>
    </source>
</evidence>
<keyword evidence="4" id="KW-1003">Cell membrane</keyword>
<dbReference type="GO" id="GO:0005524">
    <property type="term" value="F:ATP binding"/>
    <property type="evidence" value="ECO:0007669"/>
    <property type="project" value="UniProtKB-KW"/>
</dbReference>
<dbReference type="InterPro" id="IPR017871">
    <property type="entry name" value="ABC_transporter-like_CS"/>
</dbReference>
<dbReference type="SUPFAM" id="SSF52540">
    <property type="entry name" value="P-loop containing nucleoside triphosphate hydrolases"/>
    <property type="match status" value="1"/>
</dbReference>
<dbReference type="PANTHER" id="PTHR43553">
    <property type="entry name" value="HEAVY METAL TRANSPORTER"/>
    <property type="match status" value="1"/>
</dbReference>
<protein>
    <submittedName>
        <fullName evidence="10">Energy-coupling factor ABC transporter ATP-binding protein</fullName>
    </submittedName>
</protein>
<dbReference type="CDD" id="cd03225">
    <property type="entry name" value="ABC_cobalt_CbiO_domain1"/>
    <property type="match status" value="1"/>
</dbReference>
<evidence type="ECO:0000256" key="6">
    <source>
        <dbReference type="ARBA" id="ARBA00022840"/>
    </source>
</evidence>
<dbReference type="GO" id="GO:0016887">
    <property type="term" value="F:ATP hydrolysis activity"/>
    <property type="evidence" value="ECO:0007669"/>
    <property type="project" value="InterPro"/>
</dbReference>
<dbReference type="PROSITE" id="PS00211">
    <property type="entry name" value="ABC_TRANSPORTER_1"/>
    <property type="match status" value="1"/>
</dbReference>
<evidence type="ECO:0000256" key="1">
    <source>
        <dbReference type="ARBA" id="ARBA00004202"/>
    </source>
</evidence>
<dbReference type="EMBL" id="JAKOAV010000022">
    <property type="protein sequence ID" value="MDF9409027.1"/>
    <property type="molecule type" value="Genomic_DNA"/>
</dbReference>
<dbReference type="Gene3D" id="3.40.50.300">
    <property type="entry name" value="P-loop containing nucleotide triphosphate hydrolases"/>
    <property type="match status" value="1"/>
</dbReference>
<reference evidence="10" key="1">
    <citation type="submission" date="2022-02" db="EMBL/GenBank/DDBJ databases">
        <authorList>
            <person name="Leng L."/>
        </authorList>
    </citation>
    <scope>NUCLEOTIDE SEQUENCE</scope>
    <source>
        <strain evidence="10">JI</strain>
    </source>
</reference>
<comment type="similarity">
    <text evidence="2">Belongs to the ABC transporter superfamily.</text>
</comment>
<evidence type="ECO:0000313" key="11">
    <source>
        <dbReference type="Proteomes" id="UP001154312"/>
    </source>
</evidence>
<dbReference type="AlphaFoldDB" id="A0A9X4JWD7"/>
<dbReference type="InterPro" id="IPR027417">
    <property type="entry name" value="P-loop_NTPase"/>
</dbReference>
<evidence type="ECO:0000259" key="9">
    <source>
        <dbReference type="PROSITE" id="PS50893"/>
    </source>
</evidence>
<gene>
    <name evidence="10" type="ORF">L7E55_11755</name>
</gene>
<keyword evidence="11" id="KW-1185">Reference proteome</keyword>
<dbReference type="InterPro" id="IPR015856">
    <property type="entry name" value="ABC_transpr_CbiO/EcfA_su"/>
</dbReference>
<dbReference type="GO" id="GO:0042626">
    <property type="term" value="F:ATPase-coupled transmembrane transporter activity"/>
    <property type="evidence" value="ECO:0007669"/>
    <property type="project" value="TreeGrafter"/>
</dbReference>
<dbReference type="SMART" id="SM00382">
    <property type="entry name" value="AAA"/>
    <property type="match status" value="1"/>
</dbReference>